<dbReference type="InterPro" id="IPR024474">
    <property type="entry name" value="Znf_dom_IS66"/>
</dbReference>
<feature type="domain" description="Transposase IS66 C-terminal" evidence="5">
    <location>
        <begin position="474"/>
        <end position="512"/>
    </location>
</feature>
<evidence type="ECO:0000259" key="3">
    <source>
        <dbReference type="Pfam" id="PF13005"/>
    </source>
</evidence>
<dbReference type="InterPro" id="IPR024463">
    <property type="entry name" value="Transposase_TnpC_homeodom"/>
</dbReference>
<reference evidence="7" key="1">
    <citation type="submission" date="2018-07" db="EMBL/GenBank/DDBJ databases">
        <title>Genome Structure of the Opportunistic Pathogen Paracoccus yeei (Alphaproteobacteria) and Identification of Putative Virulence Factors.</title>
        <authorList>
            <person name="Lasek R."/>
            <person name="Szuplewska M."/>
            <person name="Mitura M."/>
            <person name="Decewicz P."/>
            <person name="Chmielowska C."/>
            <person name="Pawlot A."/>
            <person name="Sentkowska D."/>
            <person name="Czarnecki J."/>
            <person name="Bartosik D."/>
        </authorList>
    </citation>
    <scope>NUCLEOTIDE SEQUENCE [LARGE SCALE GENOMIC DNA]</scope>
    <source>
        <strain evidence="7">CCUG 32053</strain>
        <plasmid evidence="7">pyee5</plasmid>
    </source>
</reference>
<dbReference type="Pfam" id="PF03050">
    <property type="entry name" value="DDE_Tnp_IS66"/>
    <property type="match status" value="1"/>
</dbReference>
<dbReference type="InterPro" id="IPR039552">
    <property type="entry name" value="IS66_C"/>
</dbReference>
<evidence type="ECO:0000313" key="6">
    <source>
        <dbReference type="EMBL" id="AYF04111.1"/>
    </source>
</evidence>
<dbReference type="InterPro" id="IPR004291">
    <property type="entry name" value="Transposase_IS66_central"/>
</dbReference>
<dbReference type="Proteomes" id="UP000272010">
    <property type="component" value="Plasmid pYEE5"/>
</dbReference>
<evidence type="ECO:0000259" key="5">
    <source>
        <dbReference type="Pfam" id="PF13817"/>
    </source>
</evidence>
<evidence type="ECO:0000259" key="4">
    <source>
        <dbReference type="Pfam" id="PF13007"/>
    </source>
</evidence>
<dbReference type="PANTHER" id="PTHR33678">
    <property type="entry name" value="BLL1576 PROTEIN"/>
    <property type="match status" value="1"/>
</dbReference>
<keyword evidence="6" id="KW-0614">Plasmid</keyword>
<accession>A0A386UU17</accession>
<feature type="region of interest" description="Disordered" evidence="1">
    <location>
        <begin position="79"/>
        <end position="99"/>
    </location>
</feature>
<proteinExistence type="predicted"/>
<evidence type="ECO:0000313" key="7">
    <source>
        <dbReference type="Proteomes" id="UP000272010"/>
    </source>
</evidence>
<name>A0A386UU17_9RHOB</name>
<dbReference type="InterPro" id="IPR052344">
    <property type="entry name" value="Transposase-related"/>
</dbReference>
<feature type="domain" description="Transposase IS66 zinc-finger binding" evidence="3">
    <location>
        <begin position="119"/>
        <end position="160"/>
    </location>
</feature>
<sequence length="518" mass="56636">MQAVSSLDLSAIPTAQRAAVQALMEQVAALTEITRRQEHLIAELNHALHGKRSEKLTEDERQLAFEDLSIALAEVEAEKETRSAKGGGGAARPAPKRTIGNLPAALPRIEEVIEPDSLICPCGCGIMHKIGEDRSERLDIVPAQLRVIVTVRPKYACRTCTDGVTQAPAPSHLITGGLPTEATIAHVLVSKYADHLPLYRQSQILARAGLDLHRAVLADWVGKAAFHLKPVVDRLAEHLKRSGKLFMDETTAPVLDPGRGTTKTGYLWALARDDRPWGGDDPPGVVYFYAPGRAGENAETFLTGFDGILQVDGYPGYNRLTKASRKGGDPIRVAHCWAHARRKLKEVFDRDGSEIAAEGLRRIAEFYAVEADIRGVSPGQRLSARQARTAPLVAAFGGWLQAQRRKISAKSRLGEKLTYIHNQWDGLQTFLTDGRVEIDSNRVENLVRPIALNRKNALFAGHDEGGIAWGRIASLIETCKINGVEPFAYLNATLTAIASGHPQSRIDDLLPWNFKPSS</sequence>
<dbReference type="Pfam" id="PF13007">
    <property type="entry name" value="LZ_Tnp_IS66"/>
    <property type="match status" value="1"/>
</dbReference>
<dbReference type="EMBL" id="CP031083">
    <property type="protein sequence ID" value="AYF04111.1"/>
    <property type="molecule type" value="Genomic_DNA"/>
</dbReference>
<geneLocation type="plasmid" evidence="7">
    <name>pyee5</name>
</geneLocation>
<organism evidence="6 7">
    <name type="scientific">Paracoccus yeei</name>
    <dbReference type="NCBI Taxonomy" id="147645"/>
    <lineage>
        <taxon>Bacteria</taxon>
        <taxon>Pseudomonadati</taxon>
        <taxon>Pseudomonadota</taxon>
        <taxon>Alphaproteobacteria</taxon>
        <taxon>Rhodobacterales</taxon>
        <taxon>Paracoccaceae</taxon>
        <taxon>Paracoccus</taxon>
    </lineage>
</organism>
<feature type="domain" description="Transposase IS66 central" evidence="2">
    <location>
        <begin position="177"/>
        <end position="466"/>
    </location>
</feature>
<dbReference type="AlphaFoldDB" id="A0A386UU17"/>
<feature type="domain" description="Transposase TnpC homeodomain" evidence="4">
    <location>
        <begin position="37"/>
        <end position="110"/>
    </location>
</feature>
<gene>
    <name evidence="6" type="ORF">PY32053_04616</name>
</gene>
<evidence type="ECO:0000256" key="1">
    <source>
        <dbReference type="SAM" id="MobiDB-lite"/>
    </source>
</evidence>
<dbReference type="PANTHER" id="PTHR33678:SF1">
    <property type="entry name" value="BLL1576 PROTEIN"/>
    <property type="match status" value="1"/>
</dbReference>
<dbReference type="NCBIfam" id="NF033517">
    <property type="entry name" value="transpos_IS66"/>
    <property type="match status" value="1"/>
</dbReference>
<dbReference type="Pfam" id="PF13005">
    <property type="entry name" value="zf-IS66"/>
    <property type="match status" value="1"/>
</dbReference>
<protein>
    <submittedName>
        <fullName evidence="6">IS66 family transposase</fullName>
    </submittedName>
</protein>
<dbReference type="Pfam" id="PF13817">
    <property type="entry name" value="DDE_Tnp_IS66_C"/>
    <property type="match status" value="1"/>
</dbReference>
<evidence type="ECO:0000259" key="2">
    <source>
        <dbReference type="Pfam" id="PF03050"/>
    </source>
</evidence>